<dbReference type="PROSITE" id="PS51898">
    <property type="entry name" value="TYR_RECOMBINASE"/>
    <property type="match status" value="1"/>
</dbReference>
<keyword evidence="4" id="KW-0378">Hydrolase</keyword>
<evidence type="ECO:0000256" key="6">
    <source>
        <dbReference type="ARBA" id="ARBA00023195"/>
    </source>
</evidence>
<evidence type="ECO:0000256" key="2">
    <source>
        <dbReference type="ARBA" id="ARBA00016082"/>
    </source>
</evidence>
<dbReference type="EMBL" id="LR796683">
    <property type="protein sequence ID" value="CAB4159160.1"/>
    <property type="molecule type" value="Genomic_DNA"/>
</dbReference>
<dbReference type="GO" id="GO:0003677">
    <property type="term" value="F:DNA binding"/>
    <property type="evidence" value="ECO:0007669"/>
    <property type="project" value="InterPro"/>
</dbReference>
<keyword evidence="6" id="KW-1179">Viral genome integration</keyword>
<gene>
    <name evidence="8" type="ORF">UFOVP708_58</name>
</gene>
<name>A0A6J5NHC9_9CAUD</name>
<feature type="domain" description="Tyr recombinase" evidence="7">
    <location>
        <begin position="164"/>
        <end position="333"/>
    </location>
</feature>
<keyword evidence="3" id="KW-0808">Transferase</keyword>
<evidence type="ECO:0000256" key="5">
    <source>
        <dbReference type="ARBA" id="ARBA00023172"/>
    </source>
</evidence>
<dbReference type="InterPro" id="IPR002104">
    <property type="entry name" value="Integrase_catalytic"/>
</dbReference>
<dbReference type="PANTHER" id="PTHR30349:SF94">
    <property type="entry name" value="INTEGRASE_RECOMBINASE HI_1414-RELATED"/>
    <property type="match status" value="1"/>
</dbReference>
<dbReference type="CDD" id="cd00796">
    <property type="entry name" value="INT_Rci_Hp1_C"/>
    <property type="match status" value="1"/>
</dbReference>
<keyword evidence="6" id="KW-0229">DNA integration</keyword>
<protein>
    <recommendedName>
        <fullName evidence="2">Integrase</fullName>
    </recommendedName>
</protein>
<evidence type="ECO:0000259" key="7">
    <source>
        <dbReference type="PROSITE" id="PS51898"/>
    </source>
</evidence>
<evidence type="ECO:0000256" key="4">
    <source>
        <dbReference type="ARBA" id="ARBA00022801"/>
    </source>
</evidence>
<evidence type="ECO:0000256" key="1">
    <source>
        <dbReference type="ARBA" id="ARBA00008857"/>
    </source>
</evidence>
<keyword evidence="5" id="KW-0233">DNA recombination</keyword>
<reference evidence="8" key="1">
    <citation type="submission" date="2020-04" db="EMBL/GenBank/DDBJ databases">
        <authorList>
            <person name="Chiriac C."/>
            <person name="Salcher M."/>
            <person name="Ghai R."/>
            <person name="Kavagutti S V."/>
        </authorList>
    </citation>
    <scope>NUCLEOTIDE SEQUENCE</scope>
</reference>
<dbReference type="GO" id="GO:0006310">
    <property type="term" value="P:DNA recombination"/>
    <property type="evidence" value="ECO:0007669"/>
    <property type="project" value="UniProtKB-KW"/>
</dbReference>
<organism evidence="8">
    <name type="scientific">uncultured Caudovirales phage</name>
    <dbReference type="NCBI Taxonomy" id="2100421"/>
    <lineage>
        <taxon>Viruses</taxon>
        <taxon>Duplodnaviria</taxon>
        <taxon>Heunggongvirae</taxon>
        <taxon>Uroviricota</taxon>
        <taxon>Caudoviricetes</taxon>
        <taxon>Peduoviridae</taxon>
        <taxon>Maltschvirus</taxon>
        <taxon>Maltschvirus maltsch</taxon>
    </lineage>
</organism>
<comment type="similarity">
    <text evidence="1">Belongs to the 'phage' integrase family.</text>
</comment>
<sequence>MPSIIQLNGKWRAQVRRAGHKTITKTHATKAEASAWARRIETQLDQGKPVTSAVTVGALIACYRELRAVARPIKDTSNEHYMLKTLERILGDQDAMTLGPKDLVAFAQRRKDEGAGPYTTNMDISKLGTVLRFTASAKGLTLPDSVGIARPLLKHLGMIGGGGKRERRLEEDELSRIVEFMAAGRGQRYADTVLFAVATAMRLGEICELAWADVDAERKLALIRNRKDPRNKAGNDQWIPLLPAAWEVLQRQPDGERPFPLRAGTVSKYFTEACKSLSIPDLHFHDLRHEGTSQLFESGFSIEQVALVTGHKKWENLRRYTQLRPEDLHGQDGRTASK</sequence>
<dbReference type="GO" id="GO:0075713">
    <property type="term" value="P:establishment of integrated proviral latency"/>
    <property type="evidence" value="ECO:0007669"/>
    <property type="project" value="UniProtKB-KW"/>
</dbReference>
<dbReference type="SUPFAM" id="SSF56349">
    <property type="entry name" value="DNA breaking-rejoining enzymes"/>
    <property type="match status" value="1"/>
</dbReference>
<dbReference type="PANTHER" id="PTHR30349">
    <property type="entry name" value="PHAGE INTEGRASE-RELATED"/>
    <property type="match status" value="1"/>
</dbReference>
<dbReference type="GO" id="GO:0016740">
    <property type="term" value="F:transferase activity"/>
    <property type="evidence" value="ECO:0007669"/>
    <property type="project" value="UniProtKB-KW"/>
</dbReference>
<dbReference type="InterPro" id="IPR013762">
    <property type="entry name" value="Integrase-like_cat_sf"/>
</dbReference>
<evidence type="ECO:0000313" key="8">
    <source>
        <dbReference type="EMBL" id="CAB4159160.1"/>
    </source>
</evidence>
<dbReference type="Gene3D" id="1.10.443.10">
    <property type="entry name" value="Intergrase catalytic core"/>
    <property type="match status" value="1"/>
</dbReference>
<dbReference type="InterPro" id="IPR050090">
    <property type="entry name" value="Tyrosine_recombinase_XerCD"/>
</dbReference>
<dbReference type="InterPro" id="IPR011010">
    <property type="entry name" value="DNA_brk_join_enz"/>
</dbReference>
<proteinExistence type="inferred from homology"/>
<keyword evidence="6" id="KW-1160">Virus entry into host cell</keyword>
<dbReference type="GO" id="GO:0015074">
    <property type="term" value="P:DNA integration"/>
    <property type="evidence" value="ECO:0007669"/>
    <property type="project" value="InterPro"/>
</dbReference>
<evidence type="ECO:0000256" key="3">
    <source>
        <dbReference type="ARBA" id="ARBA00022679"/>
    </source>
</evidence>
<dbReference type="GO" id="GO:0044826">
    <property type="term" value="P:viral genome integration into host DNA"/>
    <property type="evidence" value="ECO:0007669"/>
    <property type="project" value="UniProtKB-KW"/>
</dbReference>
<dbReference type="Pfam" id="PF00589">
    <property type="entry name" value="Phage_integrase"/>
    <property type="match status" value="1"/>
</dbReference>
<accession>A0A6J5NHC9</accession>
<dbReference type="GO" id="GO:0016787">
    <property type="term" value="F:hydrolase activity"/>
    <property type="evidence" value="ECO:0007669"/>
    <property type="project" value="UniProtKB-KW"/>
</dbReference>